<accession>A0A376DL17</accession>
<sequence>MVCQMELTSHLLTAAAFGTMKNSETELAEQLIGQTGDNTLTLMDKGYYSLGLLNAWSQAGEERHWMIALRRGAQYEEVRKLGKGDHLVKLKTSPQARKKWPALGNEVTARLLTVTRKGKVCQLLTSMTDTMRYPGTEMAELYSHRWEIELGYREIKQTMQLSRLTLRSKKPELVEQELWGVLLAYNLVRYQMIKMAGHLKGYRPNQLSFSESCGMVMRMLMTLQGAAPGRIPELMHDLASMGHLVKLPTRRERAFPRVVKERPWKYPRAPKKSQSVA</sequence>
<dbReference type="GO" id="GO:0003677">
    <property type="term" value="F:DNA binding"/>
    <property type="evidence" value="ECO:0007669"/>
    <property type="project" value="InterPro"/>
</dbReference>
<dbReference type="SUPFAM" id="SSF53098">
    <property type="entry name" value="Ribonuclease H-like"/>
    <property type="match status" value="1"/>
</dbReference>
<protein>
    <submittedName>
        <fullName evidence="2">Transposase DDE domain</fullName>
    </submittedName>
</protein>
<dbReference type="EMBL" id="UFXZ01000001">
    <property type="protein sequence ID" value="STC91080.1"/>
    <property type="molecule type" value="Genomic_DNA"/>
</dbReference>
<feature type="domain" description="Transposase IS4-like" evidence="1">
    <location>
        <begin position="2"/>
        <end position="187"/>
    </location>
</feature>
<dbReference type="PANTHER" id="PTHR37529">
    <property type="entry name" value="TRANSPOSASE INSG FOR INSERTION SEQUENCE ELEMENT IS4-RELATED"/>
    <property type="match status" value="1"/>
</dbReference>
<evidence type="ECO:0000313" key="3">
    <source>
        <dbReference type="Proteomes" id="UP000255248"/>
    </source>
</evidence>
<organism evidence="2 3">
    <name type="scientific">Edwardsiella hoshinae</name>
    <dbReference type="NCBI Taxonomy" id="93378"/>
    <lineage>
        <taxon>Bacteria</taxon>
        <taxon>Pseudomonadati</taxon>
        <taxon>Pseudomonadota</taxon>
        <taxon>Gammaproteobacteria</taxon>
        <taxon>Enterobacterales</taxon>
        <taxon>Hafniaceae</taxon>
        <taxon>Edwardsiella</taxon>
    </lineage>
</organism>
<dbReference type="GO" id="GO:0004803">
    <property type="term" value="F:transposase activity"/>
    <property type="evidence" value="ECO:0007669"/>
    <property type="project" value="InterPro"/>
</dbReference>
<reference evidence="2 3" key="1">
    <citation type="submission" date="2018-06" db="EMBL/GenBank/DDBJ databases">
        <authorList>
            <consortium name="Pathogen Informatics"/>
            <person name="Doyle S."/>
        </authorList>
    </citation>
    <scope>NUCLEOTIDE SEQUENCE [LARGE SCALE GENOMIC DNA]</scope>
    <source>
        <strain evidence="2 3">NCTC12121</strain>
    </source>
</reference>
<gene>
    <name evidence="2" type="ORF">NCTC12121_02898</name>
</gene>
<dbReference type="InterPro" id="IPR002559">
    <property type="entry name" value="Transposase_11"/>
</dbReference>
<name>A0A376DL17_9GAMM</name>
<dbReference type="Pfam" id="PF01609">
    <property type="entry name" value="DDE_Tnp_1"/>
    <property type="match status" value="1"/>
</dbReference>
<dbReference type="InterPro" id="IPR012337">
    <property type="entry name" value="RNaseH-like_sf"/>
</dbReference>
<dbReference type="NCBIfam" id="NF033592">
    <property type="entry name" value="transpos_IS4_1"/>
    <property type="match status" value="1"/>
</dbReference>
<dbReference type="Proteomes" id="UP000255248">
    <property type="component" value="Unassembled WGS sequence"/>
</dbReference>
<dbReference type="GO" id="GO:0006313">
    <property type="term" value="P:DNA transposition"/>
    <property type="evidence" value="ECO:0007669"/>
    <property type="project" value="InterPro"/>
</dbReference>
<dbReference type="AlphaFoldDB" id="A0A376DL17"/>
<dbReference type="PANTHER" id="PTHR37529:SF1">
    <property type="entry name" value="TRANSPOSASE INSG FOR INSERTION SEQUENCE ELEMENT IS4-RELATED"/>
    <property type="match status" value="1"/>
</dbReference>
<evidence type="ECO:0000259" key="1">
    <source>
        <dbReference type="Pfam" id="PF01609"/>
    </source>
</evidence>
<proteinExistence type="predicted"/>
<dbReference type="InterPro" id="IPR047952">
    <property type="entry name" value="Transpos_IS4"/>
</dbReference>
<evidence type="ECO:0000313" key="2">
    <source>
        <dbReference type="EMBL" id="STC91080.1"/>
    </source>
</evidence>